<dbReference type="EMBL" id="QTSX02005043">
    <property type="protein sequence ID" value="KAJ9061772.1"/>
    <property type="molecule type" value="Genomic_DNA"/>
</dbReference>
<organism evidence="1 2">
    <name type="scientific">Entomophthora muscae</name>
    <dbReference type="NCBI Taxonomy" id="34485"/>
    <lineage>
        <taxon>Eukaryota</taxon>
        <taxon>Fungi</taxon>
        <taxon>Fungi incertae sedis</taxon>
        <taxon>Zoopagomycota</taxon>
        <taxon>Entomophthoromycotina</taxon>
        <taxon>Entomophthoromycetes</taxon>
        <taxon>Entomophthorales</taxon>
        <taxon>Entomophthoraceae</taxon>
        <taxon>Entomophthora</taxon>
    </lineage>
</organism>
<sequence>MDWSHIDSQASVRMVRQMMQAVYLECREMLSKGGRVKSPVQMSFRITSSSGSYRNRT</sequence>
<keyword evidence="2" id="KW-1185">Reference proteome</keyword>
<evidence type="ECO:0000313" key="2">
    <source>
        <dbReference type="Proteomes" id="UP001165960"/>
    </source>
</evidence>
<accession>A0ACC2SHY5</accession>
<name>A0ACC2SHY5_9FUNG</name>
<protein>
    <submittedName>
        <fullName evidence="1">Uncharacterized protein</fullName>
    </submittedName>
</protein>
<comment type="caution">
    <text evidence="1">The sequence shown here is derived from an EMBL/GenBank/DDBJ whole genome shotgun (WGS) entry which is preliminary data.</text>
</comment>
<evidence type="ECO:0000313" key="1">
    <source>
        <dbReference type="EMBL" id="KAJ9061772.1"/>
    </source>
</evidence>
<reference evidence="1" key="1">
    <citation type="submission" date="2022-04" db="EMBL/GenBank/DDBJ databases">
        <title>Genome of the entomopathogenic fungus Entomophthora muscae.</title>
        <authorList>
            <person name="Elya C."/>
            <person name="Lovett B.R."/>
            <person name="Lee E."/>
            <person name="Macias A.M."/>
            <person name="Hajek A.E."/>
            <person name="De Bivort B.L."/>
            <person name="Kasson M.T."/>
            <person name="De Fine Licht H.H."/>
            <person name="Stajich J.E."/>
        </authorList>
    </citation>
    <scope>NUCLEOTIDE SEQUENCE</scope>
    <source>
        <strain evidence="1">Berkeley</strain>
    </source>
</reference>
<proteinExistence type="predicted"/>
<gene>
    <name evidence="1" type="ORF">DSO57_1017352</name>
</gene>
<dbReference type="Proteomes" id="UP001165960">
    <property type="component" value="Unassembled WGS sequence"/>
</dbReference>